<dbReference type="Proteomes" id="UP000283458">
    <property type="component" value="Unassembled WGS sequence"/>
</dbReference>
<name>A0A418VYJ1_9PROT</name>
<evidence type="ECO:0000256" key="1">
    <source>
        <dbReference type="SAM" id="MobiDB-lite"/>
    </source>
</evidence>
<sequence>MVMTGAPPPADDSGPHQGIAQDIARVTSAVAEAQRQAETGVPIDLSGLEERVSALCAAAMSRPMAEIRPHLGRLGDLVAALDPLAATLTAQHILRRDMIADALDGRGDPHSARHRAAAAYGRGPTPQPPEPSVPSAHPPTPDEPT</sequence>
<evidence type="ECO:0000313" key="2">
    <source>
        <dbReference type="EMBL" id="RJF82216.1"/>
    </source>
</evidence>
<dbReference type="EMBL" id="QYUL01000002">
    <property type="protein sequence ID" value="RJF82216.1"/>
    <property type="molecule type" value="Genomic_DNA"/>
</dbReference>
<proteinExistence type="predicted"/>
<organism evidence="2 3">
    <name type="scientific">Azospirillum cavernae</name>
    <dbReference type="NCBI Taxonomy" id="2320860"/>
    <lineage>
        <taxon>Bacteria</taxon>
        <taxon>Pseudomonadati</taxon>
        <taxon>Pseudomonadota</taxon>
        <taxon>Alphaproteobacteria</taxon>
        <taxon>Rhodospirillales</taxon>
        <taxon>Azospirillaceae</taxon>
        <taxon>Azospirillum</taxon>
    </lineage>
</organism>
<reference evidence="2 3" key="1">
    <citation type="submission" date="2018-09" db="EMBL/GenBank/DDBJ databases">
        <authorList>
            <person name="Zhu H."/>
        </authorList>
    </citation>
    <scope>NUCLEOTIDE SEQUENCE [LARGE SCALE GENOMIC DNA]</scope>
    <source>
        <strain evidence="2 3">K2W22B-5</strain>
    </source>
</reference>
<protein>
    <submittedName>
        <fullName evidence="2">Uncharacterized protein</fullName>
    </submittedName>
</protein>
<feature type="compositionally biased region" description="Pro residues" evidence="1">
    <location>
        <begin position="125"/>
        <end position="145"/>
    </location>
</feature>
<comment type="caution">
    <text evidence="2">The sequence shown here is derived from an EMBL/GenBank/DDBJ whole genome shotgun (WGS) entry which is preliminary data.</text>
</comment>
<evidence type="ECO:0000313" key="3">
    <source>
        <dbReference type="Proteomes" id="UP000283458"/>
    </source>
</evidence>
<gene>
    <name evidence="2" type="ORF">D3877_19400</name>
</gene>
<accession>A0A418VYJ1</accession>
<keyword evidence="3" id="KW-1185">Reference proteome</keyword>
<dbReference type="AlphaFoldDB" id="A0A418VYJ1"/>
<feature type="region of interest" description="Disordered" evidence="1">
    <location>
        <begin position="103"/>
        <end position="145"/>
    </location>
</feature>
<dbReference type="OrthoDB" id="7306961at2"/>